<reference evidence="2" key="1">
    <citation type="submission" date="2022-11" db="UniProtKB">
        <authorList>
            <consortium name="WormBaseParasite"/>
        </authorList>
    </citation>
    <scope>IDENTIFICATION</scope>
</reference>
<dbReference type="WBParaSite" id="ES5_v2.g13802.t1">
    <property type="protein sequence ID" value="ES5_v2.g13802.t1"/>
    <property type="gene ID" value="ES5_v2.g13802"/>
</dbReference>
<name>A0AC34FA02_9BILA</name>
<sequence>MRKAYQRLRNLNREKFNYTERLNEIPSPVPQHQIGIPCRTTDSVSVNVLCEEMRQITLEDVQKKKDAENGRKRTYYSRKSPSESFKKVKRERVTTENMPIAEPMEVDASIIVAEDIRNPHLNIRQQQTAFIATLVLALKAQTLSFPDEKDKISIKSTRLKNVKCLELKFAWTQQLRYVQKELFKVVNQSIVEFDMKDFFNKNNTYCVGSADNECSPNEENKNDETQINHQPQIGSEILAKENGLDKCTQSLDNIAHMCHSADPKDMSESFFTYFYDKIDANNTAETILKDFDELSYNMDKTTIEAEDIRHIIHKLANVVKQVPEIKTQMKVLEAINIPLSRELMISNLLLNSYGKALRNAKKRLNTYCKETSPKMTTNLKQFEPECLPEILWQRTPYTLGITDFDDLIVYENIRIVLRIILLIISLFVNAYTYFVVKASALDMPYISSKLIQLLLIANFLFIVTDFFVILDSFFPFAPQDEYMDFIAMTNFDGDLWENVTYYVNMETVRNTLYYRYDGKEGIETEASFASTWANMNIILQTFLLNISRTYSAIILLSIVCYVLYELRNSFGGRLSKKTTLCFKLTLVFCFVVVTAGYVIAGLLQYFVIDYINQAMKSENRTVICEQVTIKSYQIRIHTYMMTAFYILSSLATFIVFTYHKLQEIVAPVDTKELKIEMRSTLISLGVATAVYIFSNFFTTYTELALTLGSSDVDNITIATLTTWYQWLYLASFADPIIHPFILIYRIKAMRLIHQQWKKQITSFSLSDSFVSFVIYVHQYPQRRRMKKDYKRFKNSSKSSFPAVTSDTMRHRHTRIHSFQLDHDVNSMLDILAKQKNPSYML</sequence>
<organism evidence="1 2">
    <name type="scientific">Panagrolaimus sp. ES5</name>
    <dbReference type="NCBI Taxonomy" id="591445"/>
    <lineage>
        <taxon>Eukaryota</taxon>
        <taxon>Metazoa</taxon>
        <taxon>Ecdysozoa</taxon>
        <taxon>Nematoda</taxon>
        <taxon>Chromadorea</taxon>
        <taxon>Rhabditida</taxon>
        <taxon>Tylenchina</taxon>
        <taxon>Panagrolaimomorpha</taxon>
        <taxon>Panagrolaimoidea</taxon>
        <taxon>Panagrolaimidae</taxon>
        <taxon>Panagrolaimus</taxon>
    </lineage>
</organism>
<accession>A0AC34FA02</accession>
<protein>
    <submittedName>
        <fullName evidence="2">G-protein coupled receptors family 1 profile domain-containing protein</fullName>
    </submittedName>
</protein>
<evidence type="ECO:0000313" key="2">
    <source>
        <dbReference type="WBParaSite" id="ES5_v2.g13802.t1"/>
    </source>
</evidence>
<dbReference type="Proteomes" id="UP000887579">
    <property type="component" value="Unplaced"/>
</dbReference>
<evidence type="ECO:0000313" key="1">
    <source>
        <dbReference type="Proteomes" id="UP000887579"/>
    </source>
</evidence>
<proteinExistence type="predicted"/>